<keyword evidence="4" id="KW-1185">Reference proteome</keyword>
<proteinExistence type="predicted"/>
<dbReference type="EMBL" id="JBJKFK010000587">
    <property type="protein sequence ID" value="KAL3316174.1"/>
    <property type="molecule type" value="Genomic_DNA"/>
</dbReference>
<dbReference type="Pfam" id="PF02714">
    <property type="entry name" value="RSN1_7TM"/>
    <property type="match status" value="1"/>
</dbReference>
<feature type="transmembrane region" description="Helical" evidence="1">
    <location>
        <begin position="20"/>
        <end position="50"/>
    </location>
</feature>
<dbReference type="AlphaFoldDB" id="A0ABD2Q9F7"/>
<dbReference type="InterPro" id="IPR045122">
    <property type="entry name" value="Csc1-like"/>
</dbReference>
<feature type="transmembrane region" description="Helical" evidence="1">
    <location>
        <begin position="167"/>
        <end position="185"/>
    </location>
</feature>
<accession>A0ABD2Q9F7</accession>
<comment type="caution">
    <text evidence="3">The sequence shown here is derived from an EMBL/GenBank/DDBJ whole genome shotgun (WGS) entry which is preliminary data.</text>
</comment>
<sequence length="282" mass="32112">MILEPVPPTRLECLFLPDGGGLFVCLVCTAALAGNGLNLVRIGSLIYAMFMRIFKVHSEPEILRANQKAFGQFAYGESFAFILCMNTIIIMYAPICPLIVPFGALFFLLRYLTDKQNFLNAYTTVPHEFTIVAPMEEEQFKDKLDPLPTKSAEGHCHLDWHITCARYSLVGLIGSHLNVIAFLWLRQAKQDADTRLASLCLIGMDLVFIILSVLLLLVTWKFPWPNFLWFSSCELYTRQQQEEFQTRLDYSAMEQEVDITLPGVEKNHYSLNSVNSAHYCHT</sequence>
<dbReference type="PANTHER" id="PTHR13018">
    <property type="entry name" value="PROBABLE MEMBRANE PROTEIN DUF221-RELATED"/>
    <property type="match status" value="1"/>
</dbReference>
<dbReference type="InterPro" id="IPR003864">
    <property type="entry name" value="CSC1/OSCA1-like_7TM"/>
</dbReference>
<keyword evidence="1" id="KW-1133">Transmembrane helix</keyword>
<evidence type="ECO:0000313" key="3">
    <source>
        <dbReference type="EMBL" id="KAL3316174.1"/>
    </source>
</evidence>
<gene>
    <name evidence="3" type="primary">TMEM63A</name>
    <name evidence="3" type="ORF">Ciccas_005184</name>
</gene>
<evidence type="ECO:0000256" key="1">
    <source>
        <dbReference type="SAM" id="Phobius"/>
    </source>
</evidence>
<dbReference type="PANTHER" id="PTHR13018:SF5">
    <property type="entry name" value="RE44586P"/>
    <property type="match status" value="1"/>
</dbReference>
<feature type="transmembrane region" description="Helical" evidence="1">
    <location>
        <begin position="197"/>
        <end position="220"/>
    </location>
</feature>
<keyword evidence="1" id="KW-0472">Membrane</keyword>
<evidence type="ECO:0000259" key="2">
    <source>
        <dbReference type="Pfam" id="PF02714"/>
    </source>
</evidence>
<name>A0ABD2Q9F7_9PLAT</name>
<dbReference type="Proteomes" id="UP001626550">
    <property type="component" value="Unassembled WGS sequence"/>
</dbReference>
<evidence type="ECO:0000313" key="4">
    <source>
        <dbReference type="Proteomes" id="UP001626550"/>
    </source>
</evidence>
<keyword evidence="1 3" id="KW-0812">Transmembrane</keyword>
<reference evidence="3 4" key="1">
    <citation type="submission" date="2024-11" db="EMBL/GenBank/DDBJ databases">
        <title>Adaptive evolution of stress response genes in parasites aligns with host niche diversity.</title>
        <authorList>
            <person name="Hahn C."/>
            <person name="Resl P."/>
        </authorList>
    </citation>
    <scope>NUCLEOTIDE SEQUENCE [LARGE SCALE GENOMIC DNA]</scope>
    <source>
        <strain evidence="3">EGGRZ-B1_66</strain>
        <tissue evidence="3">Body</tissue>
    </source>
</reference>
<feature type="domain" description="CSC1/OSCA1-like 7TM region" evidence="2">
    <location>
        <begin position="11"/>
        <end position="127"/>
    </location>
</feature>
<feature type="transmembrane region" description="Helical" evidence="1">
    <location>
        <begin position="79"/>
        <end position="109"/>
    </location>
</feature>
<organism evidence="3 4">
    <name type="scientific">Cichlidogyrus casuarinus</name>
    <dbReference type="NCBI Taxonomy" id="1844966"/>
    <lineage>
        <taxon>Eukaryota</taxon>
        <taxon>Metazoa</taxon>
        <taxon>Spiralia</taxon>
        <taxon>Lophotrochozoa</taxon>
        <taxon>Platyhelminthes</taxon>
        <taxon>Monogenea</taxon>
        <taxon>Monopisthocotylea</taxon>
        <taxon>Dactylogyridea</taxon>
        <taxon>Ancyrocephalidae</taxon>
        <taxon>Cichlidogyrus</taxon>
    </lineage>
</organism>
<protein>
    <submittedName>
        <fullName evidence="3">Transmembrane protein 63A</fullName>
    </submittedName>
</protein>